<dbReference type="STRING" id="1802525.A2975_01665"/>
<dbReference type="Gene3D" id="3.50.50.60">
    <property type="entry name" value="FAD/NAD(P)-binding domain"/>
    <property type="match status" value="1"/>
</dbReference>
<dbReference type="Proteomes" id="UP000178429">
    <property type="component" value="Unassembled WGS sequence"/>
</dbReference>
<protein>
    <recommendedName>
        <fullName evidence="1">FAD/NAD(P)-binding domain-containing protein</fullName>
    </recommendedName>
</protein>
<dbReference type="AlphaFoldDB" id="A0A1F8C480"/>
<dbReference type="EMBL" id="MGHL01000001">
    <property type="protein sequence ID" value="OGM70960.1"/>
    <property type="molecule type" value="Genomic_DNA"/>
</dbReference>
<dbReference type="SUPFAM" id="SSF51905">
    <property type="entry name" value="FAD/NAD(P)-binding domain"/>
    <property type="match status" value="1"/>
</dbReference>
<reference evidence="2 3" key="1">
    <citation type="journal article" date="2016" name="Nat. Commun.">
        <title>Thousands of microbial genomes shed light on interconnected biogeochemical processes in an aquifer system.</title>
        <authorList>
            <person name="Anantharaman K."/>
            <person name="Brown C.T."/>
            <person name="Hug L.A."/>
            <person name="Sharon I."/>
            <person name="Castelle C.J."/>
            <person name="Probst A.J."/>
            <person name="Thomas B.C."/>
            <person name="Singh A."/>
            <person name="Wilkins M.J."/>
            <person name="Karaoz U."/>
            <person name="Brodie E.L."/>
            <person name="Williams K.H."/>
            <person name="Hubbard S.S."/>
            <person name="Banfield J.F."/>
        </authorList>
    </citation>
    <scope>NUCLEOTIDE SEQUENCE [LARGE SCALE GENOMIC DNA]</scope>
</reference>
<dbReference type="InterPro" id="IPR023753">
    <property type="entry name" value="FAD/NAD-binding_dom"/>
</dbReference>
<organism evidence="2 3">
    <name type="scientific">Candidatus Woesebacteria bacterium RIFCSPLOWO2_01_FULL_44_14</name>
    <dbReference type="NCBI Taxonomy" id="1802525"/>
    <lineage>
        <taxon>Bacteria</taxon>
        <taxon>Candidatus Woeseibacteriota</taxon>
    </lineage>
</organism>
<name>A0A1F8C480_9BACT</name>
<evidence type="ECO:0000259" key="1">
    <source>
        <dbReference type="Pfam" id="PF07992"/>
    </source>
</evidence>
<dbReference type="GO" id="GO:0016491">
    <property type="term" value="F:oxidoreductase activity"/>
    <property type="evidence" value="ECO:0007669"/>
    <property type="project" value="InterPro"/>
</dbReference>
<gene>
    <name evidence="2" type="ORF">A2975_01665</name>
</gene>
<accession>A0A1F8C480</accession>
<proteinExistence type="predicted"/>
<feature type="domain" description="FAD/NAD(P)-binding" evidence="1">
    <location>
        <begin position="6"/>
        <end position="152"/>
    </location>
</feature>
<evidence type="ECO:0000313" key="2">
    <source>
        <dbReference type="EMBL" id="OGM70960.1"/>
    </source>
</evidence>
<comment type="caution">
    <text evidence="2">The sequence shown here is derived from an EMBL/GenBank/DDBJ whole genome shotgun (WGS) entry which is preliminary data.</text>
</comment>
<sequence length="423" mass="47382">MREIDFDVTVVGGGIAGSEAARNLANQGFKTALIEKRRSPPEKSLFVNSDLLPQDLVSRLAERGAIIPVPNHLLINTDDSRRNWGKREESSPHSTFAVFHPPIIEDARNRMNGEIEQVDGSYKGSFENYERVTTQLSNERLIISDFLIDASGDFGIVGRLHQVEGNGKLMVEDDPLVLWLKGVRVFGKFEEGLLIDPIGSKVGLSWVLPYSADYGDIVSADICRLSELKSNLKIRQQIFNNLLKYCVVHDLCEIRVVEQNLTGFIRCEPISPAVSRKSARMYQVGASAGMGSPLMAEVVPAALNWASRLAEEIAKGATPYEFYRRWRFEKPMFPYDLELAMLKRRVVRQKKGIYGSNHPVYRAILDYLPDGEQKKVLSTRKISPRYWPRVLAAIADNPELVPNLAELGFYYGGVKVNNALNGG</sequence>
<dbReference type="InterPro" id="IPR036188">
    <property type="entry name" value="FAD/NAD-bd_sf"/>
</dbReference>
<dbReference type="Pfam" id="PF07992">
    <property type="entry name" value="Pyr_redox_2"/>
    <property type="match status" value="1"/>
</dbReference>
<evidence type="ECO:0000313" key="3">
    <source>
        <dbReference type="Proteomes" id="UP000178429"/>
    </source>
</evidence>